<sequence length="394" mass="44440">MGKAERSFQREERQRSQRFQAEQAQIERDYQTKMWNETNEYNSAVNQRARLEEAGLNPYLMMDGGDAGSAQSVSGVNPPSGASPSVSGSQAQEIISGISSVQDAVNSFYDNMQKSAQTEGIQYSNYFKDPDTFGRDRWAAETLKEFGNNLGFVSNETADRIIGSKGHSRWAKAYNAEVLDNAIKSQELGNQNMNLQNQMVQANLVQVNLTSDAQRTINKYLDQQEYTKLNIASAAYTEMVARGQLTYEQWKGKIIENLDSNLSYRIKQSIADEFIRASCSAYRMQYAMNNYQFSDIFDADGKKTGKKYYQESMKADLNNKLLHGKSLDRNYGWLDFTSGAGNLLGGFGSAAGGLSNIMKVEKMLPAPKKIRTSTRRYDREDNYQGEVIQTYDYD</sequence>
<accession>A0AAU8AYF8</accession>
<protein>
    <submittedName>
        <fullName evidence="2">DNA pilot protein</fullName>
    </submittedName>
</protein>
<feature type="region of interest" description="Disordered" evidence="1">
    <location>
        <begin position="62"/>
        <end position="91"/>
    </location>
</feature>
<feature type="compositionally biased region" description="Basic and acidic residues" evidence="1">
    <location>
        <begin position="1"/>
        <end position="15"/>
    </location>
</feature>
<proteinExistence type="predicted"/>
<evidence type="ECO:0000313" key="2">
    <source>
        <dbReference type="EMBL" id="XCD04361.1"/>
    </source>
</evidence>
<organism evidence="2">
    <name type="scientific">Dulem virus 252</name>
    <dbReference type="NCBI Taxonomy" id="3145729"/>
    <lineage>
        <taxon>Viruses</taxon>
        <taxon>Monodnaviria</taxon>
        <taxon>Sangervirae</taxon>
        <taxon>Phixviricota</taxon>
        <taxon>Malgrandaviricetes</taxon>
        <taxon>Petitvirales</taxon>
        <taxon>Microviridae</taxon>
        <taxon>Microvirus</taxon>
    </lineage>
</organism>
<reference evidence="2" key="1">
    <citation type="submission" date="2024-03" db="EMBL/GenBank/DDBJ databases">
        <title>Diverse circular DNA viruses in blood, oral, and fecal samples of captive lemurs.</title>
        <authorList>
            <person name="Paietta E.N."/>
            <person name="Kraberger S."/>
            <person name="Lund M.C."/>
            <person name="Custer J.M."/>
            <person name="Vargas K.M."/>
            <person name="Ehmke E.E."/>
            <person name="Yoder A.D."/>
            <person name="Varsani A."/>
        </authorList>
    </citation>
    <scope>NUCLEOTIDE SEQUENCE</scope>
    <source>
        <strain evidence="2">Duke_23FS_18</strain>
    </source>
</reference>
<name>A0AAU8AYF8_9VIRU</name>
<feature type="region of interest" description="Disordered" evidence="1">
    <location>
        <begin position="1"/>
        <end position="26"/>
    </location>
</feature>
<feature type="compositionally biased region" description="Low complexity" evidence="1">
    <location>
        <begin position="72"/>
        <end position="89"/>
    </location>
</feature>
<dbReference type="EMBL" id="PP511449">
    <property type="protein sequence ID" value="XCD04361.1"/>
    <property type="molecule type" value="Genomic_DNA"/>
</dbReference>
<evidence type="ECO:0000256" key="1">
    <source>
        <dbReference type="SAM" id="MobiDB-lite"/>
    </source>
</evidence>